<dbReference type="GeneID" id="117034389"/>
<keyword evidence="1" id="KW-0862">Zinc</keyword>
<feature type="region of interest" description="Disordered" evidence="2">
    <location>
        <begin position="67"/>
        <end position="90"/>
    </location>
</feature>
<dbReference type="PROSITE" id="PS50103">
    <property type="entry name" value="ZF_C3H1"/>
    <property type="match status" value="1"/>
</dbReference>
<reference evidence="4" key="5">
    <citation type="submission" date="2025-09" db="UniProtKB">
        <authorList>
            <consortium name="Ensembl"/>
        </authorList>
    </citation>
    <scope>IDENTIFICATION</scope>
</reference>
<evidence type="ECO:0000313" key="4">
    <source>
        <dbReference type="Ensembl" id="ENSRFEP00010016523.1"/>
    </source>
</evidence>
<dbReference type="InterPro" id="IPR019510">
    <property type="entry name" value="AKAP7-like_phosphoesterase"/>
</dbReference>
<dbReference type="InterPro" id="IPR000571">
    <property type="entry name" value="Znf_CCCH"/>
</dbReference>
<dbReference type="PANTHER" id="PTHR46729:SF1">
    <property type="entry name" value="LEUKOCYTE RECEPTOR CLUSTER MEMBER 9"/>
    <property type="match status" value="1"/>
</dbReference>
<dbReference type="Ensembl" id="ENSRFET00010018032.1">
    <property type="protein sequence ID" value="ENSRFEP00010016523.1"/>
    <property type="gene ID" value="ENSRFEG00010011236.1"/>
</dbReference>
<reference evidence="4 5" key="1">
    <citation type="journal article" date="2015" name="Annu Rev Anim Biosci">
        <title>The Genome 10K Project: a way forward.</title>
        <authorList>
            <person name="Koepfli K.P."/>
            <person name="Paten B."/>
            <person name="O'Brien S.J."/>
            <person name="Koepfli K.P."/>
            <person name="Paten B."/>
            <person name="Antunes A."/>
            <person name="Belov K."/>
            <person name="Bustamante C."/>
            <person name="Castoe T.A."/>
            <person name="Clawson H."/>
            <person name="Crawford A.J."/>
            <person name="Diekhans M."/>
            <person name="Distel D."/>
            <person name="Durbin R."/>
            <person name="Earl D."/>
            <person name="Fujita M.K."/>
            <person name="Gamble T."/>
            <person name="Georges A."/>
            <person name="Gemmell N."/>
            <person name="Gilbert M.T."/>
            <person name="Graves J.M."/>
            <person name="Green R.E."/>
            <person name="Hickey G."/>
            <person name="Jarvis E.D."/>
            <person name="Johnson W."/>
            <person name="Komissarov A."/>
            <person name="Korf I."/>
            <person name="Kuhn R."/>
            <person name="Larkin D.M."/>
            <person name="Lewin H."/>
            <person name="Lopez J.V."/>
            <person name="Ma J."/>
            <person name="Marques-Bonet T."/>
            <person name="Miller W."/>
            <person name="Murphy R."/>
            <person name="Pevzner P."/>
            <person name="Shapiro B."/>
            <person name="Steiner C."/>
            <person name="Tamazian G."/>
            <person name="Venkatesh B."/>
            <person name="Wang J."/>
            <person name="Wayne R."/>
            <person name="Wiley E."/>
            <person name="Yang H."/>
            <person name="Zhang G."/>
            <person name="Haussler D."/>
            <person name="Ryder O."/>
            <person name="O'Brien S.J."/>
        </authorList>
    </citation>
    <scope>NUCLEOTIDE SEQUENCE</scope>
</reference>
<evidence type="ECO:0000259" key="3">
    <source>
        <dbReference type="PROSITE" id="PS50103"/>
    </source>
</evidence>
<protein>
    <submittedName>
        <fullName evidence="4">Leukocyte receptor cluster member 9</fullName>
    </submittedName>
</protein>
<dbReference type="SUPFAM" id="SSF55144">
    <property type="entry name" value="LigT-like"/>
    <property type="match status" value="1"/>
</dbReference>
<feature type="zinc finger region" description="C3H1-type" evidence="1">
    <location>
        <begin position="43"/>
        <end position="70"/>
    </location>
</feature>
<keyword evidence="1" id="KW-0479">Metal-binding</keyword>
<dbReference type="OMA" id="LGKLWLC"/>
<feature type="compositionally biased region" description="Low complexity" evidence="2">
    <location>
        <begin position="30"/>
        <end position="41"/>
    </location>
</feature>
<dbReference type="KEGG" id="rfq:117034389"/>
<proteinExistence type="predicted"/>
<reference evidence="4" key="4">
    <citation type="submission" date="2025-08" db="UniProtKB">
        <authorList>
            <consortium name="Ensembl"/>
        </authorList>
    </citation>
    <scope>IDENTIFICATION</scope>
</reference>
<evidence type="ECO:0000256" key="1">
    <source>
        <dbReference type="PROSITE-ProRule" id="PRU00723"/>
    </source>
</evidence>
<reference evidence="4 5" key="2">
    <citation type="journal article" date="2018" name="Annu Rev Anim Biosci">
        <title>Bat Biology, Genomes, and the Bat1K Project: To Generate Chromosome-Level Genomes for All Living Bat Species.</title>
        <authorList>
            <person name="Teeling E.C."/>
            <person name="Vernes S.C."/>
            <person name="Davalos L.M."/>
            <person name="Ray D.A."/>
            <person name="Gilbert M.T.P."/>
            <person name="Myers E."/>
        </authorList>
    </citation>
    <scope>NUCLEOTIDE SEQUENCE</scope>
</reference>
<dbReference type="InterPro" id="IPR040459">
    <property type="entry name" value="MJ1316"/>
</dbReference>
<dbReference type="Gene3D" id="3.90.1140.10">
    <property type="entry name" value="Cyclic phosphodiesterase"/>
    <property type="match status" value="1"/>
</dbReference>
<organism evidence="4 5">
    <name type="scientific">Rhinolophus ferrumequinum</name>
    <name type="common">Greater horseshoe bat</name>
    <dbReference type="NCBI Taxonomy" id="59479"/>
    <lineage>
        <taxon>Eukaryota</taxon>
        <taxon>Metazoa</taxon>
        <taxon>Chordata</taxon>
        <taxon>Craniata</taxon>
        <taxon>Vertebrata</taxon>
        <taxon>Euteleostomi</taxon>
        <taxon>Mammalia</taxon>
        <taxon>Eutheria</taxon>
        <taxon>Laurasiatheria</taxon>
        <taxon>Chiroptera</taxon>
        <taxon>Yinpterochiroptera</taxon>
        <taxon>Rhinolophoidea</taxon>
        <taxon>Rhinolophidae</taxon>
        <taxon>Rhinolophinae</taxon>
        <taxon>Rhinolophus</taxon>
    </lineage>
</organism>
<accession>A0A671EY54</accession>
<dbReference type="InterPro" id="IPR042653">
    <property type="entry name" value="Leng9"/>
</dbReference>
<dbReference type="FunCoup" id="A0A671EY54">
    <property type="interactions" value="20"/>
</dbReference>
<keyword evidence="1" id="KW-0863">Zinc-finger</keyword>
<dbReference type="Pfam" id="PF10469">
    <property type="entry name" value="AKAP7_NLS"/>
    <property type="match status" value="1"/>
</dbReference>
<reference evidence="5" key="3">
    <citation type="submission" date="2018-12" db="EMBL/GenBank/DDBJ databases">
        <title>G10K-VGP greater horseshoe bat female genome, primary haplotype.</title>
        <authorList>
            <person name="Teeling E."/>
            <person name="Myers G."/>
            <person name="Vernes S."/>
            <person name="Pippel M."/>
            <person name="Winkler S."/>
            <person name="Fedrigo O."/>
            <person name="Rhie A."/>
            <person name="Koren S."/>
            <person name="Phillippy A."/>
            <person name="Lewin H."/>
            <person name="Damas J."/>
            <person name="Howe K."/>
            <person name="Mountcastle J."/>
            <person name="Jarvis E.D."/>
        </authorList>
    </citation>
    <scope>NUCLEOTIDE SEQUENCE [LARGE SCALE GENOMIC DNA]</scope>
</reference>
<evidence type="ECO:0000313" key="5">
    <source>
        <dbReference type="Proteomes" id="UP000472240"/>
    </source>
</evidence>
<dbReference type="CTD" id="94059"/>
<feature type="region of interest" description="Disordered" evidence="2">
    <location>
        <begin position="1"/>
        <end position="45"/>
    </location>
</feature>
<dbReference type="Pfam" id="PF04457">
    <property type="entry name" value="MJ1316"/>
    <property type="match status" value="1"/>
</dbReference>
<dbReference type="InterPro" id="IPR009097">
    <property type="entry name" value="Cyclic_Pdiesterase"/>
</dbReference>
<dbReference type="GeneTree" id="ENSGT00390000010577"/>
<evidence type="ECO:0000256" key="2">
    <source>
        <dbReference type="SAM" id="MobiDB-lite"/>
    </source>
</evidence>
<gene>
    <name evidence="4" type="primary">LENG9</name>
</gene>
<dbReference type="AlphaFoldDB" id="A0A671EY54"/>
<dbReference type="OrthoDB" id="10263155at2759"/>
<feature type="domain" description="C3H1-type" evidence="3">
    <location>
        <begin position="43"/>
        <end position="70"/>
    </location>
</feature>
<sequence>MPGLRRGCPPPGPGPARAGPAHQPSPVPMAAAGESPEAPTAEPTPPAACRFFLEGRCHFGARCRQPHPGAPEPARPSGGARAEAGTKKPPLRTAEAVIQRIRWDPRLDPADFSVGYADRFLGVCEEPFSAFCWDEPLAALGPGVLAVPQHRVLYFRFRDRVVWDRASRLDHVFGSGSAEGRGPTILDALDGGTAQVSGDVHDDDAQGAWEAQDLVAAARAGAPEQPGGTGSKADHLTLASANTQEVDGTRSLDAPWTEPKRVLKMAVEARTEVVQAMAAPGWHPGESFPETKVLWGPGAWPEDSSGAAPHQPRPTHFVAIMVTEPRLQLGVAKAQEELVRTAPSCAAFTVPTKALHLTLALLRLVGPGEAAAAIGALRRVLSAPGIDAPPQLTFRRLVLLGSQVLYAPPSPSLETVAQVLSQRLEAEGIRVLQPSGGLHPHLTLAKVPRGSQGRLPATGFSPEQELGSQPLTQLWLCVMGRAGGAYQPLAEVPLG</sequence>
<dbReference type="InParanoid" id="A0A671EY54"/>
<name>A0A671EY54_RHIFE</name>
<dbReference type="PANTHER" id="PTHR46729">
    <property type="entry name" value="LEUKOCYTE RECEPTOR CLUSTER MEMBER 9"/>
    <property type="match status" value="1"/>
</dbReference>
<dbReference type="Proteomes" id="UP000472240">
    <property type="component" value="Chromosome 15"/>
</dbReference>
<dbReference type="GO" id="GO:0008270">
    <property type="term" value="F:zinc ion binding"/>
    <property type="evidence" value="ECO:0007669"/>
    <property type="project" value="UniProtKB-KW"/>
</dbReference>
<dbReference type="RefSeq" id="XP_032983118.1">
    <property type="nucleotide sequence ID" value="XM_033127227.1"/>
</dbReference>
<keyword evidence="5" id="KW-1185">Reference proteome</keyword>